<dbReference type="SMART" id="SM01118">
    <property type="entry name" value="CYTH"/>
    <property type="match status" value="1"/>
</dbReference>
<dbReference type="AlphaFoldDB" id="A0A2N7U6M9"/>
<keyword evidence="3" id="KW-1185">Reference proteome</keyword>
<dbReference type="Pfam" id="PF01928">
    <property type="entry name" value="CYTH"/>
    <property type="match status" value="1"/>
</dbReference>
<sequence>MSQEIELKLALGNEGAESLCCHSRLSTLQAETQRLANTYFDTPQGDLEAARMALRLRCRNDRWIQTLKTSGKASGGMSHRGEWEWTVAGPELDREGLAALPPLAELGASVLDRLTPRFTTDFQRRLWLLDHAGATIEVALDQGEIRTAGHAVPIRELELELKRGNPDALWELAVGLAETIPLRPADASKAARGSALLAGHWTLPEGDTASERLHHAILALDALGDTGNDTWRMTARDAFRQLAENGETEAGALAAMLDEPDWLSIDFGRQALRLAHRLAP</sequence>
<evidence type="ECO:0000313" key="2">
    <source>
        <dbReference type="EMBL" id="PMR76075.1"/>
    </source>
</evidence>
<comment type="caution">
    <text evidence="2">The sequence shown here is derived from an EMBL/GenBank/DDBJ whole genome shotgun (WGS) entry which is preliminary data.</text>
</comment>
<evidence type="ECO:0000259" key="1">
    <source>
        <dbReference type="PROSITE" id="PS51707"/>
    </source>
</evidence>
<dbReference type="InterPro" id="IPR033469">
    <property type="entry name" value="CYTH-like_dom_sf"/>
</dbReference>
<dbReference type="CDD" id="cd07756">
    <property type="entry name" value="CYTH-like_Pase_CHAD"/>
    <property type="match status" value="1"/>
</dbReference>
<proteinExistence type="predicted"/>
<dbReference type="Gene3D" id="2.40.320.10">
    <property type="entry name" value="Hypothetical Protein Pfu-838710-001"/>
    <property type="match status" value="1"/>
</dbReference>
<dbReference type="RefSeq" id="WP_102652648.1">
    <property type="nucleotide sequence ID" value="NZ_PNRF01000013.1"/>
</dbReference>
<dbReference type="OrthoDB" id="3034217at2"/>
<evidence type="ECO:0000313" key="3">
    <source>
        <dbReference type="Proteomes" id="UP000235803"/>
    </source>
</evidence>
<dbReference type="PROSITE" id="PS51707">
    <property type="entry name" value="CYTH"/>
    <property type="match status" value="1"/>
</dbReference>
<dbReference type="GO" id="GO:0046872">
    <property type="term" value="F:metal ion binding"/>
    <property type="evidence" value="ECO:0007669"/>
    <property type="project" value="TreeGrafter"/>
</dbReference>
<feature type="domain" description="CYTH" evidence="1">
    <location>
        <begin position="2"/>
        <end position="200"/>
    </location>
</feature>
<dbReference type="SUPFAM" id="SSF55154">
    <property type="entry name" value="CYTH-like phosphatases"/>
    <property type="match status" value="1"/>
</dbReference>
<protein>
    <submittedName>
        <fullName evidence="2">CYTH domain-containing protein</fullName>
    </submittedName>
</protein>
<dbReference type="InterPro" id="IPR023577">
    <property type="entry name" value="CYTH_domain"/>
</dbReference>
<dbReference type="Proteomes" id="UP000235803">
    <property type="component" value="Unassembled WGS sequence"/>
</dbReference>
<organism evidence="2 3">
    <name type="scientific">Billgrantia endophytica</name>
    <dbReference type="NCBI Taxonomy" id="2033802"/>
    <lineage>
        <taxon>Bacteria</taxon>
        <taxon>Pseudomonadati</taxon>
        <taxon>Pseudomonadota</taxon>
        <taxon>Gammaproteobacteria</taxon>
        <taxon>Oceanospirillales</taxon>
        <taxon>Halomonadaceae</taxon>
        <taxon>Billgrantia</taxon>
    </lineage>
</organism>
<dbReference type="PANTHER" id="PTHR39569:SF1">
    <property type="entry name" value="INORGANIC TRIPHOSPHATASE"/>
    <property type="match status" value="1"/>
</dbReference>
<dbReference type="GO" id="GO:0050355">
    <property type="term" value="F:inorganic triphosphate phosphatase activity"/>
    <property type="evidence" value="ECO:0007669"/>
    <property type="project" value="InterPro"/>
</dbReference>
<dbReference type="EMBL" id="PNRF01000013">
    <property type="protein sequence ID" value="PMR76075.1"/>
    <property type="molecule type" value="Genomic_DNA"/>
</dbReference>
<gene>
    <name evidence="2" type="ORF">C1H69_06765</name>
</gene>
<dbReference type="PANTHER" id="PTHR39569">
    <property type="entry name" value="INORGANIC TRIPHOSPHATASE"/>
    <property type="match status" value="1"/>
</dbReference>
<name>A0A2N7U6M9_9GAMM</name>
<dbReference type="InterPro" id="IPR039013">
    <property type="entry name" value="YgiF"/>
</dbReference>
<accession>A0A2N7U6M9</accession>
<reference evidence="2 3" key="1">
    <citation type="submission" date="2018-01" db="EMBL/GenBank/DDBJ databases">
        <title>Halomonas endophytica sp. nov., isolated from storage liquid in the stems of Populus euphratica.</title>
        <authorList>
            <person name="Chen C."/>
        </authorList>
    </citation>
    <scope>NUCLEOTIDE SEQUENCE [LARGE SCALE GENOMIC DNA]</scope>
    <source>
        <strain evidence="2 3">MC28</strain>
    </source>
</reference>